<comment type="caution">
    <text evidence="1">The sequence shown here is derived from an EMBL/GenBank/DDBJ whole genome shotgun (WGS) entry which is preliminary data.</text>
</comment>
<dbReference type="AlphaFoldDB" id="A0A9P4HIJ1"/>
<evidence type="ECO:0000313" key="1">
    <source>
        <dbReference type="EMBL" id="KAF2034205.1"/>
    </source>
</evidence>
<accession>A0A9P4HIJ1</accession>
<gene>
    <name evidence="1" type="ORF">EK21DRAFT_85646</name>
</gene>
<dbReference type="EMBL" id="ML978162">
    <property type="protein sequence ID" value="KAF2034205.1"/>
    <property type="molecule type" value="Genomic_DNA"/>
</dbReference>
<sequence length="260" mass="28844">MITAIYRYEHTHLGEALFRYRPPRLAYLLNNLASLHATNSRDRVYAVLSMAAHGRYSGITTGYSKSVTTIYVETACALLKLNWVEIVLFCAITSEHYSGLRSWVPNWSARKQSVLYASVFDACKGKEQQKATTKSFSPYSLCVKLDGYLVGTIETMAQPFWEFAFQTNGTAVAPSVSWRPWLELVEHMVSSTKGAKVDQRDQLGSQGSTSSSDLNDMITRLLIADTISYPEIDPLPNDASGFYAFITGVDARSVLALAPV</sequence>
<organism evidence="1 2">
    <name type="scientific">Setomelanomma holmii</name>
    <dbReference type="NCBI Taxonomy" id="210430"/>
    <lineage>
        <taxon>Eukaryota</taxon>
        <taxon>Fungi</taxon>
        <taxon>Dikarya</taxon>
        <taxon>Ascomycota</taxon>
        <taxon>Pezizomycotina</taxon>
        <taxon>Dothideomycetes</taxon>
        <taxon>Pleosporomycetidae</taxon>
        <taxon>Pleosporales</taxon>
        <taxon>Pleosporineae</taxon>
        <taxon>Phaeosphaeriaceae</taxon>
        <taxon>Setomelanomma</taxon>
    </lineage>
</organism>
<name>A0A9P4HIJ1_9PLEO</name>
<evidence type="ECO:0000313" key="2">
    <source>
        <dbReference type="Proteomes" id="UP000799777"/>
    </source>
</evidence>
<protein>
    <submittedName>
        <fullName evidence="1">Uncharacterized protein</fullName>
    </submittedName>
</protein>
<keyword evidence="2" id="KW-1185">Reference proteome</keyword>
<dbReference type="Proteomes" id="UP000799777">
    <property type="component" value="Unassembled WGS sequence"/>
</dbReference>
<reference evidence="1" key="1">
    <citation type="journal article" date="2020" name="Stud. Mycol.">
        <title>101 Dothideomycetes genomes: a test case for predicting lifestyles and emergence of pathogens.</title>
        <authorList>
            <person name="Haridas S."/>
            <person name="Albert R."/>
            <person name="Binder M."/>
            <person name="Bloem J."/>
            <person name="Labutti K."/>
            <person name="Salamov A."/>
            <person name="Andreopoulos B."/>
            <person name="Baker S."/>
            <person name="Barry K."/>
            <person name="Bills G."/>
            <person name="Bluhm B."/>
            <person name="Cannon C."/>
            <person name="Castanera R."/>
            <person name="Culley D."/>
            <person name="Daum C."/>
            <person name="Ezra D."/>
            <person name="Gonzalez J."/>
            <person name="Henrissat B."/>
            <person name="Kuo A."/>
            <person name="Liang C."/>
            <person name="Lipzen A."/>
            <person name="Lutzoni F."/>
            <person name="Magnuson J."/>
            <person name="Mondo S."/>
            <person name="Nolan M."/>
            <person name="Ohm R."/>
            <person name="Pangilinan J."/>
            <person name="Park H.-J."/>
            <person name="Ramirez L."/>
            <person name="Alfaro M."/>
            <person name="Sun H."/>
            <person name="Tritt A."/>
            <person name="Yoshinaga Y."/>
            <person name="Zwiers L.-H."/>
            <person name="Turgeon B."/>
            <person name="Goodwin S."/>
            <person name="Spatafora J."/>
            <person name="Crous P."/>
            <person name="Grigoriev I."/>
        </authorList>
    </citation>
    <scope>NUCLEOTIDE SEQUENCE</scope>
    <source>
        <strain evidence="1">CBS 110217</strain>
    </source>
</reference>
<proteinExistence type="predicted"/>